<feature type="binding site" evidence="9">
    <location>
        <position position="49"/>
    </location>
    <ligand>
        <name>[4Fe-4S] cluster</name>
        <dbReference type="ChEBI" id="CHEBI:49883"/>
        <note>4Fe-4S-S-AdoMet</note>
    </ligand>
</feature>
<comment type="cofactor">
    <cofactor evidence="9">
        <name>S-adenosyl-L-methionine</name>
        <dbReference type="ChEBI" id="CHEBI:59789"/>
    </cofactor>
    <text evidence="9">Binds 1 S-adenosyl-L-methionine per subunit.</text>
</comment>
<evidence type="ECO:0000256" key="7">
    <source>
        <dbReference type="ARBA" id="ARBA00023014"/>
    </source>
</evidence>
<feature type="binding site" evidence="9">
    <location>
        <begin position="12"/>
        <end position="14"/>
    </location>
    <ligand>
        <name>substrate</name>
    </ligand>
</feature>
<dbReference type="AlphaFoldDB" id="A0A8J7WPW3"/>
<evidence type="ECO:0000259" key="10">
    <source>
        <dbReference type="PROSITE" id="PS51918"/>
    </source>
</evidence>
<gene>
    <name evidence="9 11" type="primary">queE</name>
    <name evidence="11" type="ORF">KGA66_12335</name>
</gene>
<keyword evidence="7 9" id="KW-0411">Iron-sulfur</keyword>
<comment type="cofactor">
    <cofactor evidence="9">
        <name>Mg(2+)</name>
        <dbReference type="ChEBI" id="CHEBI:18420"/>
    </cofactor>
</comment>
<dbReference type="EMBL" id="JAGSXH010000035">
    <property type="protein sequence ID" value="MBS2963839.1"/>
    <property type="molecule type" value="Genomic_DNA"/>
</dbReference>
<evidence type="ECO:0000256" key="1">
    <source>
        <dbReference type="ARBA" id="ARBA00022485"/>
    </source>
</evidence>
<dbReference type="HAMAP" id="MF_00917">
    <property type="entry name" value="QueE"/>
    <property type="match status" value="1"/>
</dbReference>
<feature type="binding site" evidence="9">
    <location>
        <begin position="174"/>
        <end position="177"/>
    </location>
    <ligand>
        <name>S-adenosyl-L-methionine</name>
        <dbReference type="ChEBI" id="CHEBI:59789"/>
    </ligand>
</feature>
<dbReference type="Proteomes" id="UP000677913">
    <property type="component" value="Unassembled WGS sequence"/>
</dbReference>
<dbReference type="SFLD" id="SFLDS00029">
    <property type="entry name" value="Radical_SAM"/>
    <property type="match status" value="1"/>
</dbReference>
<dbReference type="Gene3D" id="3.20.20.70">
    <property type="entry name" value="Aldolase class I"/>
    <property type="match status" value="1"/>
</dbReference>
<feature type="binding site" evidence="9">
    <location>
        <begin position="134"/>
        <end position="136"/>
    </location>
    <ligand>
        <name>S-adenosyl-L-methionine</name>
        <dbReference type="ChEBI" id="CHEBI:59789"/>
    </ligand>
</feature>
<dbReference type="UniPathway" id="UPA00391"/>
<name>A0A8J7WPW3_9ACTN</name>
<dbReference type="GO" id="GO:0008616">
    <property type="term" value="P:tRNA queuosine(34) biosynthetic process"/>
    <property type="evidence" value="ECO:0007669"/>
    <property type="project" value="UniProtKB-UniRule"/>
</dbReference>
<comment type="pathway">
    <text evidence="9">Purine metabolism; 7-cyano-7-deazaguanine biosynthesis.</text>
</comment>
<evidence type="ECO:0000313" key="12">
    <source>
        <dbReference type="Proteomes" id="UP000677913"/>
    </source>
</evidence>
<sequence length="211" mass="23550">MTYHIKEIFYTLQGEGRHAGRPAVFCRFSRCNLWTGLEKDRDRAICQFCDTDFVGTDGDGGGKFAVADDLAAAVEARWPRDSRDDRFVVCTGGEPLLQLDEPAVEALHMRGFKIAVETNGTKPAPHGIDWLCVSPKIGAPLAIGRGDELKLVYPQDGGDPAQFEHLDFASFRLQPMDGPNLQRNTQAAIEYCLKNPRWQLSLQTHKYLGIR</sequence>
<feature type="binding site" evidence="9">
    <location>
        <position position="93"/>
    </location>
    <ligand>
        <name>S-adenosyl-L-methionine</name>
        <dbReference type="ChEBI" id="CHEBI:59789"/>
    </ligand>
</feature>
<dbReference type="InterPro" id="IPR007197">
    <property type="entry name" value="rSAM"/>
</dbReference>
<keyword evidence="5 9" id="KW-0460">Magnesium</keyword>
<keyword evidence="3 9" id="KW-0479">Metal-binding</keyword>
<dbReference type="GO" id="GO:0000287">
    <property type="term" value="F:magnesium ion binding"/>
    <property type="evidence" value="ECO:0007669"/>
    <property type="project" value="UniProtKB-UniRule"/>
</dbReference>
<evidence type="ECO:0000256" key="9">
    <source>
        <dbReference type="HAMAP-Rule" id="MF_00917"/>
    </source>
</evidence>
<feature type="binding site" evidence="9">
    <location>
        <position position="31"/>
    </location>
    <ligand>
        <name>[4Fe-4S] cluster</name>
        <dbReference type="ChEBI" id="CHEBI:49883"/>
        <note>4Fe-4S-S-AdoMet</note>
    </ligand>
</feature>
<keyword evidence="1 9" id="KW-0004">4Fe-4S</keyword>
<dbReference type="GO" id="GO:0016840">
    <property type="term" value="F:carbon-nitrogen lyase activity"/>
    <property type="evidence" value="ECO:0007669"/>
    <property type="project" value="UniProtKB-UniRule"/>
</dbReference>
<dbReference type="RefSeq" id="WP_211467900.1">
    <property type="nucleotide sequence ID" value="NZ_JAGSXH010000035.1"/>
</dbReference>
<dbReference type="GO" id="GO:0051539">
    <property type="term" value="F:4 iron, 4 sulfur cluster binding"/>
    <property type="evidence" value="ECO:0007669"/>
    <property type="project" value="UniProtKB-UniRule"/>
</dbReference>
<keyword evidence="8 9" id="KW-0456">Lyase</keyword>
<dbReference type="InterPro" id="IPR013785">
    <property type="entry name" value="Aldolase_TIM"/>
</dbReference>
<dbReference type="InterPro" id="IPR024924">
    <property type="entry name" value="7-CO-7-deazaguanine_synth-like"/>
</dbReference>
<evidence type="ECO:0000256" key="6">
    <source>
        <dbReference type="ARBA" id="ARBA00023004"/>
    </source>
</evidence>
<comment type="similarity">
    <text evidence="9">Belongs to the radical SAM superfamily. 7-carboxy-7-deazaguanine synthase family.</text>
</comment>
<keyword evidence="6 9" id="KW-0408">Iron</keyword>
<comment type="function">
    <text evidence="9">Catalyzes the complex heterocyclic radical-mediated conversion of 6-carboxy-5,6,7,8-tetrahydropterin (CPH4) to 7-carboxy-7-deazaguanine (CDG), a step common to the biosynthetic pathways of all 7-deazapurine-containing compounds.</text>
</comment>
<feature type="binding site" evidence="9">
    <location>
        <position position="51"/>
    </location>
    <ligand>
        <name>Mg(2+)</name>
        <dbReference type="ChEBI" id="CHEBI:18420"/>
    </ligand>
</feature>
<feature type="binding site" evidence="9">
    <location>
        <position position="91"/>
    </location>
    <ligand>
        <name>substrate</name>
    </ligand>
</feature>
<comment type="cofactor">
    <cofactor evidence="9">
        <name>[4Fe-4S] cluster</name>
        <dbReference type="ChEBI" id="CHEBI:49883"/>
    </cofactor>
    <text evidence="9">Binds 1 [4Fe-4S] cluster. The cluster is coordinated with 3 cysteines and an exchangeable S-adenosyl-L-methionine.</text>
</comment>
<dbReference type="PROSITE" id="PS51918">
    <property type="entry name" value="RADICAL_SAM"/>
    <property type="match status" value="1"/>
</dbReference>
<organism evidence="11 12">
    <name type="scientific">Actinocrinis puniceicyclus</name>
    <dbReference type="NCBI Taxonomy" id="977794"/>
    <lineage>
        <taxon>Bacteria</taxon>
        <taxon>Bacillati</taxon>
        <taxon>Actinomycetota</taxon>
        <taxon>Actinomycetes</taxon>
        <taxon>Catenulisporales</taxon>
        <taxon>Actinospicaceae</taxon>
        <taxon>Actinocrinis</taxon>
    </lineage>
</organism>
<comment type="subunit">
    <text evidence="9">Homodimer.</text>
</comment>
<dbReference type="PANTHER" id="PTHR42836">
    <property type="entry name" value="7-CARBOXY-7-DEAZAGUANINE SYNTHASE"/>
    <property type="match status" value="1"/>
</dbReference>
<comment type="catalytic activity">
    <reaction evidence="9">
        <text>6-carboxy-5,6,7,8-tetrahydropterin + H(+) = 7-carboxy-7-carbaguanine + NH4(+)</text>
        <dbReference type="Rhea" id="RHEA:27974"/>
        <dbReference type="ChEBI" id="CHEBI:15378"/>
        <dbReference type="ChEBI" id="CHEBI:28938"/>
        <dbReference type="ChEBI" id="CHEBI:61032"/>
        <dbReference type="ChEBI" id="CHEBI:61036"/>
        <dbReference type="EC" id="4.3.99.3"/>
    </reaction>
</comment>
<feature type="binding site" evidence="9">
    <location>
        <position position="46"/>
    </location>
    <ligand>
        <name>[4Fe-4S] cluster</name>
        <dbReference type="ChEBI" id="CHEBI:49883"/>
        <note>4Fe-4S-S-AdoMet</note>
    </ligand>
</feature>
<dbReference type="InterPro" id="IPR030977">
    <property type="entry name" value="QueE_Cx14CxxC"/>
</dbReference>
<dbReference type="EC" id="4.3.99.3" evidence="9"/>
<evidence type="ECO:0000256" key="8">
    <source>
        <dbReference type="ARBA" id="ARBA00023239"/>
    </source>
</evidence>
<evidence type="ECO:0000256" key="4">
    <source>
        <dbReference type="ARBA" id="ARBA00022785"/>
    </source>
</evidence>
<evidence type="ECO:0000313" key="11">
    <source>
        <dbReference type="EMBL" id="MBS2963839.1"/>
    </source>
</evidence>
<reference evidence="11" key="1">
    <citation type="submission" date="2021-04" db="EMBL/GenBank/DDBJ databases">
        <title>Genome based classification of Actinospica acidithermotolerans sp. nov., an actinobacterium isolated from an Indonesian hot spring.</title>
        <authorList>
            <person name="Kusuma A.B."/>
            <person name="Putra K.E."/>
            <person name="Nafisah S."/>
            <person name="Loh J."/>
            <person name="Nouioui I."/>
            <person name="Goodfellow M."/>
        </authorList>
    </citation>
    <scope>NUCLEOTIDE SEQUENCE</scope>
    <source>
        <strain evidence="11">DSM 45618</strain>
    </source>
</reference>
<keyword evidence="4 9" id="KW-0671">Queuosine biosynthesis</keyword>
<dbReference type="PANTHER" id="PTHR42836:SF1">
    <property type="entry name" value="7-CARBOXY-7-DEAZAGUANINE SYNTHASE"/>
    <property type="match status" value="1"/>
</dbReference>
<dbReference type="GO" id="GO:1904047">
    <property type="term" value="F:S-adenosyl-L-methionine binding"/>
    <property type="evidence" value="ECO:0007669"/>
    <property type="project" value="UniProtKB-UniRule"/>
</dbReference>
<feature type="binding site" evidence="9">
    <location>
        <begin position="48"/>
        <end position="50"/>
    </location>
    <ligand>
        <name>S-adenosyl-L-methionine</name>
        <dbReference type="ChEBI" id="CHEBI:59789"/>
    </ligand>
</feature>
<dbReference type="SFLD" id="SFLDF00376">
    <property type="entry name" value="7-carboxy-7-deazaguanine_synth"/>
    <property type="match status" value="1"/>
</dbReference>
<accession>A0A8J7WPW3</accession>
<protein>
    <recommendedName>
        <fullName evidence="9">7-carboxy-7-deazaguanine synthase</fullName>
        <shortName evidence="9">CDG synthase</shortName>
        <ecNumber evidence="9">4.3.99.3</ecNumber>
    </recommendedName>
    <alternativeName>
        <fullName evidence="9">Queuosine biosynthesis protein QueE</fullName>
    </alternativeName>
</protein>
<feature type="domain" description="Radical SAM core" evidence="10">
    <location>
        <begin position="18"/>
        <end position="211"/>
    </location>
</feature>
<proteinExistence type="inferred from homology"/>
<dbReference type="PIRSF" id="PIRSF000370">
    <property type="entry name" value="QueE"/>
    <property type="match status" value="1"/>
</dbReference>
<keyword evidence="12" id="KW-1185">Reference proteome</keyword>
<keyword evidence="2 9" id="KW-0949">S-adenosyl-L-methionine</keyword>
<dbReference type="NCBIfam" id="TIGR04508">
    <property type="entry name" value="queE_Cx14CxxC"/>
    <property type="match status" value="1"/>
</dbReference>
<evidence type="ECO:0000256" key="2">
    <source>
        <dbReference type="ARBA" id="ARBA00022691"/>
    </source>
</evidence>
<comment type="caution">
    <text evidence="11">The sequence shown here is derived from an EMBL/GenBank/DDBJ whole genome shotgun (WGS) entry which is preliminary data.</text>
</comment>
<evidence type="ECO:0000256" key="3">
    <source>
        <dbReference type="ARBA" id="ARBA00022723"/>
    </source>
</evidence>
<evidence type="ECO:0000256" key="5">
    <source>
        <dbReference type="ARBA" id="ARBA00022842"/>
    </source>
</evidence>
<feature type="binding site" evidence="9">
    <location>
        <position position="27"/>
    </location>
    <ligand>
        <name>substrate</name>
    </ligand>
</feature>
<comment type="caution">
    <text evidence="9">Lacks conserved residue(s) required for the propagation of feature annotation.</text>
</comment>